<dbReference type="EnsemblPlants" id="ONIVA11G19830.1">
    <property type="protein sequence ID" value="ONIVA11G19830.1"/>
    <property type="gene ID" value="ONIVA11G19830"/>
</dbReference>
<proteinExistence type="predicted"/>
<evidence type="ECO:0000259" key="3">
    <source>
        <dbReference type="Pfam" id="PF13968"/>
    </source>
</evidence>
<sequence length="860" mass="96939">MIDAAAVVSNFIFKWSQEKYILLRFRILMATLMVVYLFEVYFTYLAPILFGQTVSSFSLLQPASDAILMYVLGAMQAAPVKYGLFPVWALALVSFRSSFKGLTETYNTQVELGNVVKLLVVAYMNVTQGTEIGRVPFWIFWSLLVLKCFYRILTLCLASKTLWHSRSSELLQAYMGPDQPHSNFVDNNTSSSTPNGAMEGCKYLVYGESEPEYSCRINATRDLNIDGLRDLLTLDTIYKREDVSTHSKKVCLDFALSRLLRCKLEGAKLHAGTVSMNRKLLIRNCDEPELLDLFNILEWDVGFLRDFLFTNYPMIFSKGFCSLGAGLIMAALKFSMALWLSGDFFSEARHLSLDRSGLAHQHKLSATDLKITGVAIVFTAFSDGYEMFKYCFLSDWMRLLAVHSWVYCVLDYLSLGCRALFHSLIASASNSTKWFLRGVEYTEQYVFLESYNSACKCSCLLHLLTVGRVGSSTKEDGKELATSIRTRKELATSIRTPQQVKTAVLSEAFQVLDHLVDDVHSLPRDCFAPMQQDANAPAPASALVELQYWSEIIQTTRAPKCSRVILILHIATSLCEMDLAREHGVSLSRSPFSDALSRLKLFLHSFCPYGKPYNGDPCIPYLVDEKLPSDDLWKNYMVANCLSRYCAYLLVSKPDLLPGNIWVSNKAFQQTVQCAREMLDGCDSLESKYDKLILASHEEATLVLPATDEGSEILRQGTRLAKKLINDEVEEKRWEILAKLWPRLLVHLSPSSNAQAHVKYLESKYFPELITIVWALFSHCGIEKSELWDAASLALMREQDAHVDNIRLRSTSRQPPAEVQETTGPSDPHIDNIRLWSTSHQPAGDLEDGGGEIQEINRGG</sequence>
<evidence type="ECO:0000256" key="2">
    <source>
        <dbReference type="SAM" id="Phobius"/>
    </source>
</evidence>
<dbReference type="STRING" id="4536.A0A0E0J4B6"/>
<dbReference type="Proteomes" id="UP000006591">
    <property type="component" value="Chromosome 11"/>
</dbReference>
<feature type="transmembrane region" description="Helical" evidence="2">
    <location>
        <begin position="320"/>
        <end position="340"/>
    </location>
</feature>
<evidence type="ECO:0000313" key="5">
    <source>
        <dbReference type="Proteomes" id="UP000006591"/>
    </source>
</evidence>
<accession>A0A0E0J4B6</accession>
<reference evidence="4" key="2">
    <citation type="submission" date="2018-04" db="EMBL/GenBank/DDBJ databases">
        <title>OnivRS2 (Oryza nivara Reference Sequence Version 2).</title>
        <authorList>
            <person name="Zhang J."/>
            <person name="Kudrna D."/>
            <person name="Lee S."/>
            <person name="Talag J."/>
            <person name="Rajasekar S."/>
            <person name="Welchert J."/>
            <person name="Hsing Y.-I."/>
            <person name="Wing R.A."/>
        </authorList>
    </citation>
    <scope>NUCLEOTIDE SEQUENCE [LARGE SCALE GENOMIC DNA]</scope>
    <source>
        <strain evidence="4">SL10</strain>
    </source>
</reference>
<keyword evidence="2" id="KW-0812">Transmembrane</keyword>
<feature type="transmembrane region" description="Helical" evidence="2">
    <location>
        <begin position="105"/>
        <end position="126"/>
    </location>
</feature>
<dbReference type="eggNOG" id="ENOG502QSWW">
    <property type="taxonomic scope" value="Eukaryota"/>
</dbReference>
<keyword evidence="2" id="KW-0472">Membrane</keyword>
<organism evidence="4">
    <name type="scientific">Oryza nivara</name>
    <name type="common">Indian wild rice</name>
    <name type="synonym">Oryza sativa f. spontanea</name>
    <dbReference type="NCBI Taxonomy" id="4536"/>
    <lineage>
        <taxon>Eukaryota</taxon>
        <taxon>Viridiplantae</taxon>
        <taxon>Streptophyta</taxon>
        <taxon>Embryophyta</taxon>
        <taxon>Tracheophyta</taxon>
        <taxon>Spermatophyta</taxon>
        <taxon>Magnoliopsida</taxon>
        <taxon>Liliopsida</taxon>
        <taxon>Poales</taxon>
        <taxon>Poaceae</taxon>
        <taxon>BOP clade</taxon>
        <taxon>Oryzoideae</taxon>
        <taxon>Oryzeae</taxon>
        <taxon>Oryzinae</taxon>
        <taxon>Oryza</taxon>
    </lineage>
</organism>
<reference evidence="4" key="1">
    <citation type="submission" date="2015-04" db="UniProtKB">
        <authorList>
            <consortium name="EnsemblPlants"/>
        </authorList>
    </citation>
    <scope>IDENTIFICATION</scope>
    <source>
        <strain evidence="4">SL10</strain>
    </source>
</reference>
<dbReference type="AlphaFoldDB" id="A0A0E0J4B6"/>
<protein>
    <recommendedName>
        <fullName evidence="3">DUF4220 domain-containing protein</fullName>
    </recommendedName>
</protein>
<dbReference type="Gramene" id="ONIVA11G19830.1">
    <property type="protein sequence ID" value="ONIVA11G19830.1"/>
    <property type="gene ID" value="ONIVA11G19830"/>
</dbReference>
<name>A0A0E0J4B6_ORYNI</name>
<evidence type="ECO:0000256" key="1">
    <source>
        <dbReference type="SAM" id="MobiDB-lite"/>
    </source>
</evidence>
<dbReference type="OMA" id="YWSEIIQ"/>
<evidence type="ECO:0000313" key="4">
    <source>
        <dbReference type="EnsemblPlants" id="ONIVA11G19830.1"/>
    </source>
</evidence>
<feature type="transmembrane region" description="Helical" evidence="2">
    <location>
        <begin position="138"/>
        <end position="158"/>
    </location>
</feature>
<dbReference type="PANTHER" id="PTHR31325">
    <property type="entry name" value="OS01G0798800 PROTEIN-RELATED"/>
    <property type="match status" value="1"/>
</dbReference>
<feature type="compositionally biased region" description="Polar residues" evidence="1">
    <location>
        <begin position="808"/>
        <end position="825"/>
    </location>
</feature>
<feature type="transmembrane region" description="Helical" evidence="2">
    <location>
        <begin position="67"/>
        <end position="93"/>
    </location>
</feature>
<dbReference type="Pfam" id="PF04578">
    <property type="entry name" value="DUF594"/>
    <property type="match status" value="1"/>
</dbReference>
<feature type="domain" description="DUF4220" evidence="3">
    <location>
        <begin position="63"/>
        <end position="448"/>
    </location>
</feature>
<feature type="region of interest" description="Disordered" evidence="1">
    <location>
        <begin position="808"/>
        <end position="860"/>
    </location>
</feature>
<dbReference type="InterPro" id="IPR007658">
    <property type="entry name" value="DUF594"/>
</dbReference>
<keyword evidence="5" id="KW-1185">Reference proteome</keyword>
<dbReference type="InterPro" id="IPR025315">
    <property type="entry name" value="DUF4220"/>
</dbReference>
<dbReference type="HOGENOM" id="CLU_008762_2_0_1"/>
<dbReference type="Pfam" id="PF13968">
    <property type="entry name" value="DUF4220"/>
    <property type="match status" value="1"/>
</dbReference>
<feature type="transmembrane region" description="Helical" evidence="2">
    <location>
        <begin position="27"/>
        <end position="47"/>
    </location>
</feature>
<keyword evidence="2" id="KW-1133">Transmembrane helix</keyword>